<dbReference type="Pfam" id="PF08338">
    <property type="entry name" value="DUF1731"/>
    <property type="match status" value="1"/>
</dbReference>
<evidence type="ECO:0000256" key="1">
    <source>
        <dbReference type="ARBA" id="ARBA00009353"/>
    </source>
</evidence>
<dbReference type="NCBIfam" id="TIGR01777">
    <property type="entry name" value="yfcH"/>
    <property type="match status" value="1"/>
</dbReference>
<comment type="caution">
    <text evidence="4">The sequence shown here is derived from an EMBL/GenBank/DDBJ whole genome shotgun (WGS) entry which is preliminary data.</text>
</comment>
<dbReference type="PANTHER" id="PTHR11092">
    <property type="entry name" value="SUGAR NUCLEOTIDE EPIMERASE RELATED"/>
    <property type="match status" value="1"/>
</dbReference>
<dbReference type="InterPro" id="IPR036291">
    <property type="entry name" value="NAD(P)-bd_dom_sf"/>
</dbReference>
<sequence>MRLAITGASGFIGTHLRARFPDHVVILRHDPVEVVRDKLQGVDVVVNLAGAPIIRRWTKAYKKVLEDSRIQTTRRLVAALKGLKGERHLISTSAIGIYPDGVACDEDCTTFSRDFLGELAQKWEHEALCAPIPTTILRLGIILGREGGALKLMLLPFKLGLGGPIGRGNMVMSWLAIDDLMEIYQFVIKRGITGIVNAVSPNPVTNLEFTKAFGRVLRRPTIFPVPPFVLWLLYGEAYKVLTSSKEVYPKVLLENGFSFKYPEVKGALEHILIQ</sequence>
<accession>A0A7V2WSU1</accession>
<dbReference type="AlphaFoldDB" id="A0A7V2WSU1"/>
<dbReference type="InterPro" id="IPR010099">
    <property type="entry name" value="SDR39U1"/>
</dbReference>
<gene>
    <name evidence="4" type="ORF">ENJ63_01820</name>
</gene>
<dbReference type="Proteomes" id="UP000885797">
    <property type="component" value="Unassembled WGS sequence"/>
</dbReference>
<dbReference type="InterPro" id="IPR013549">
    <property type="entry name" value="DUF1731"/>
</dbReference>
<organism evidence="4">
    <name type="scientific">Dissulfuribacter thermophilus</name>
    <dbReference type="NCBI Taxonomy" id="1156395"/>
    <lineage>
        <taxon>Bacteria</taxon>
        <taxon>Pseudomonadati</taxon>
        <taxon>Thermodesulfobacteriota</taxon>
        <taxon>Dissulfuribacteria</taxon>
        <taxon>Dissulfuribacterales</taxon>
        <taxon>Dissulfuribacteraceae</taxon>
        <taxon>Dissulfuribacter</taxon>
    </lineage>
</organism>
<proteinExistence type="inferred from homology"/>
<comment type="similarity">
    <text evidence="1">Belongs to the NAD(P)-dependent epimerase/dehydratase family. SDR39U1 subfamily.</text>
</comment>
<dbReference type="Gene3D" id="3.40.50.720">
    <property type="entry name" value="NAD(P)-binding Rossmann-like Domain"/>
    <property type="match status" value="1"/>
</dbReference>
<dbReference type="SUPFAM" id="SSF51735">
    <property type="entry name" value="NAD(P)-binding Rossmann-fold domains"/>
    <property type="match status" value="1"/>
</dbReference>
<dbReference type="EMBL" id="DRND01000152">
    <property type="protein sequence ID" value="HFC46600.1"/>
    <property type="molecule type" value="Genomic_DNA"/>
</dbReference>
<feature type="domain" description="NAD-dependent epimerase/dehydratase" evidence="2">
    <location>
        <begin position="5"/>
        <end position="190"/>
    </location>
</feature>
<reference evidence="4" key="1">
    <citation type="journal article" date="2020" name="mSystems">
        <title>Genome- and Community-Level Interaction Insights into Carbon Utilization and Element Cycling Functions of Hydrothermarchaeota in Hydrothermal Sediment.</title>
        <authorList>
            <person name="Zhou Z."/>
            <person name="Liu Y."/>
            <person name="Xu W."/>
            <person name="Pan J."/>
            <person name="Luo Z.H."/>
            <person name="Li M."/>
        </authorList>
    </citation>
    <scope>NUCLEOTIDE SEQUENCE [LARGE SCALE GENOMIC DNA]</scope>
    <source>
        <strain evidence="4">HyVt-503</strain>
    </source>
</reference>
<feature type="domain" description="DUF1731" evidence="3">
    <location>
        <begin position="225"/>
        <end position="271"/>
    </location>
</feature>
<evidence type="ECO:0000259" key="3">
    <source>
        <dbReference type="Pfam" id="PF08338"/>
    </source>
</evidence>
<protein>
    <submittedName>
        <fullName evidence="4">TIGR01777 family protein</fullName>
    </submittedName>
</protein>
<dbReference type="PANTHER" id="PTHR11092:SF0">
    <property type="entry name" value="EPIMERASE FAMILY PROTEIN SDR39U1"/>
    <property type="match status" value="1"/>
</dbReference>
<name>A0A7V2WSU1_9BACT</name>
<dbReference type="Pfam" id="PF01370">
    <property type="entry name" value="Epimerase"/>
    <property type="match status" value="1"/>
</dbReference>
<evidence type="ECO:0000259" key="2">
    <source>
        <dbReference type="Pfam" id="PF01370"/>
    </source>
</evidence>
<evidence type="ECO:0000313" key="4">
    <source>
        <dbReference type="EMBL" id="HFC46600.1"/>
    </source>
</evidence>
<dbReference type="InterPro" id="IPR001509">
    <property type="entry name" value="Epimerase_deHydtase"/>
</dbReference>